<dbReference type="EMBL" id="JASZ02000002">
    <property type="protein sequence ID" value="OWK99247.1"/>
    <property type="molecule type" value="Genomic_DNA"/>
</dbReference>
<reference evidence="2 3" key="1">
    <citation type="submission" date="2017-05" db="EMBL/GenBank/DDBJ databases">
        <title>Genome of Chryseobacterium haifense.</title>
        <authorList>
            <person name="Newman J.D."/>
        </authorList>
    </citation>
    <scope>NUCLEOTIDE SEQUENCE [LARGE SCALE GENOMIC DNA]</scope>
    <source>
        <strain evidence="2 3">DSM 19056</strain>
    </source>
</reference>
<dbReference type="AlphaFoldDB" id="A0A246BC38"/>
<dbReference type="Proteomes" id="UP000197587">
    <property type="component" value="Unassembled WGS sequence"/>
</dbReference>
<evidence type="ECO:0000256" key="1">
    <source>
        <dbReference type="SAM" id="Phobius"/>
    </source>
</evidence>
<proteinExistence type="predicted"/>
<gene>
    <name evidence="2" type="ORF">AP75_01815</name>
</gene>
<sequence>MKGFWTKLNYFVRGEAFLHIVTMFTILTMIMQLTLILFNIYLPTWSLGVITVMVALLWEVVGKILEQKPINLIDIFWTLIGGLITILIFRIL</sequence>
<accession>A0A246BC38</accession>
<evidence type="ECO:0000313" key="2">
    <source>
        <dbReference type="EMBL" id="OWK99247.1"/>
    </source>
</evidence>
<keyword evidence="1" id="KW-1133">Transmembrane helix</keyword>
<evidence type="ECO:0000313" key="3">
    <source>
        <dbReference type="Proteomes" id="UP000197587"/>
    </source>
</evidence>
<keyword evidence="1" id="KW-0812">Transmembrane</keyword>
<protein>
    <submittedName>
        <fullName evidence="2">Uncharacterized protein</fullName>
    </submittedName>
</protein>
<feature type="transmembrane region" description="Helical" evidence="1">
    <location>
        <begin position="44"/>
        <end position="65"/>
    </location>
</feature>
<keyword evidence="3" id="KW-1185">Reference proteome</keyword>
<comment type="caution">
    <text evidence="2">The sequence shown here is derived from an EMBL/GenBank/DDBJ whole genome shotgun (WGS) entry which is preliminary data.</text>
</comment>
<organism evidence="2 3">
    <name type="scientific">Kaistella haifensis DSM 19056</name>
    <dbReference type="NCBI Taxonomy" id="1450526"/>
    <lineage>
        <taxon>Bacteria</taxon>
        <taxon>Pseudomonadati</taxon>
        <taxon>Bacteroidota</taxon>
        <taxon>Flavobacteriia</taxon>
        <taxon>Flavobacteriales</taxon>
        <taxon>Weeksellaceae</taxon>
        <taxon>Chryseobacterium group</taxon>
        <taxon>Kaistella</taxon>
    </lineage>
</organism>
<feature type="transmembrane region" description="Helical" evidence="1">
    <location>
        <begin position="16"/>
        <end position="38"/>
    </location>
</feature>
<keyword evidence="1" id="KW-0472">Membrane</keyword>
<dbReference type="RefSeq" id="WP_031504184.1">
    <property type="nucleotide sequence ID" value="NZ_JASZ02000002.1"/>
</dbReference>
<feature type="transmembrane region" description="Helical" evidence="1">
    <location>
        <begin position="72"/>
        <end position="91"/>
    </location>
</feature>
<name>A0A246BC38_9FLAO</name>